<dbReference type="AlphaFoldDB" id="A0A2P7NTX8"/>
<sequence>MNIVTLSSDQLVTTTFAIAEGTNNDHASVIKLARTYLVDLEEFGRVGFQIAPFETAGGVQQREIAVLNEQQSTLLMTYMRNNEVVREFKKRLVKEFWAMSQKMRQQAQNPANLSRLQLLEMAMQAEQERMLLENKVEELSPKADALDRIATHSNGSFCVRDAAKTLQIQEKKFKQLLFAEKWLYRRPMGAELLAYSDKLQSGLMEHKITKVDKDDGSERIFTQARITAKGLAKLSKMLAANRPDQLFA</sequence>
<dbReference type="Pfam" id="PF03374">
    <property type="entry name" value="ANT"/>
    <property type="match status" value="1"/>
</dbReference>
<keyword evidence="3" id="KW-1185">Reference proteome</keyword>
<comment type="caution">
    <text evidence="2">The sequence shown here is derived from an EMBL/GenBank/DDBJ whole genome shotgun (WGS) entry which is preliminary data.</text>
</comment>
<accession>A0A2P7NTX8</accession>
<reference evidence="2 3" key="1">
    <citation type="submission" date="2018-03" db="EMBL/GenBank/DDBJ databases">
        <title>Draft genome of Nitrosomonas supralitoralis APG5.</title>
        <authorList>
            <person name="Urakawa H."/>
            <person name="Lopez J.V."/>
        </authorList>
    </citation>
    <scope>NUCLEOTIDE SEQUENCE [LARGE SCALE GENOMIC DNA]</scope>
    <source>
        <strain evidence="2 3">APG5</strain>
    </source>
</reference>
<protein>
    <submittedName>
        <fullName evidence="2">Phage regulatory protein/antirepressor Ant</fullName>
    </submittedName>
</protein>
<dbReference type="OrthoDB" id="8611785at2"/>
<dbReference type="EMBL" id="PXXU01000033">
    <property type="protein sequence ID" value="PSJ16895.1"/>
    <property type="molecule type" value="Genomic_DNA"/>
</dbReference>
<dbReference type="GO" id="GO:0003677">
    <property type="term" value="F:DNA binding"/>
    <property type="evidence" value="ECO:0007669"/>
    <property type="project" value="InterPro"/>
</dbReference>
<feature type="domain" description="Antirepressor protein C-terminal" evidence="1">
    <location>
        <begin position="133"/>
        <end position="239"/>
    </location>
</feature>
<dbReference type="Pfam" id="PF09669">
    <property type="entry name" value="Phage_pRha"/>
    <property type="match status" value="1"/>
</dbReference>
<dbReference type="RefSeq" id="WP_106707331.1">
    <property type="nucleotide sequence ID" value="NZ_PXXU01000033.1"/>
</dbReference>
<evidence type="ECO:0000313" key="2">
    <source>
        <dbReference type="EMBL" id="PSJ16895.1"/>
    </source>
</evidence>
<gene>
    <name evidence="2" type="ORF">C7H79_11065</name>
</gene>
<proteinExistence type="predicted"/>
<dbReference type="Proteomes" id="UP000241912">
    <property type="component" value="Unassembled WGS sequence"/>
</dbReference>
<name>A0A2P7NTX8_9PROT</name>
<evidence type="ECO:0000259" key="1">
    <source>
        <dbReference type="Pfam" id="PF03374"/>
    </source>
</evidence>
<organism evidence="2 3">
    <name type="scientific">Nitrosomonas supralitoralis</name>
    <dbReference type="NCBI Taxonomy" id="2116706"/>
    <lineage>
        <taxon>Bacteria</taxon>
        <taxon>Pseudomonadati</taxon>
        <taxon>Pseudomonadota</taxon>
        <taxon>Betaproteobacteria</taxon>
        <taxon>Nitrosomonadales</taxon>
        <taxon>Nitrosomonadaceae</taxon>
        <taxon>Nitrosomonas</taxon>
    </lineage>
</organism>
<evidence type="ECO:0000313" key="3">
    <source>
        <dbReference type="Proteomes" id="UP000241912"/>
    </source>
</evidence>
<dbReference type="InterPro" id="IPR005039">
    <property type="entry name" value="Ant_C"/>
</dbReference>
<dbReference type="InterPro" id="IPR014054">
    <property type="entry name" value="Phage_regulatory_Rha"/>
</dbReference>